<evidence type="ECO:0000313" key="2">
    <source>
        <dbReference type="EMBL" id="NVI09702.1"/>
    </source>
</evidence>
<reference evidence="2 3" key="1">
    <citation type="submission" date="2019-08" db="EMBL/GenBank/DDBJ databases">
        <title>Paraburkholderia simonii sp. nov. and P. youngii sp. nov. Brazilian and Mexican Mimosa-associated rhizobia.</title>
        <authorList>
            <person name="Mavima L."/>
            <person name="Beukes C.W."/>
            <person name="Palmer M."/>
            <person name="De Meyer S.E."/>
            <person name="James E.K."/>
            <person name="Maluk M."/>
            <person name="Avontuur J.R."/>
            <person name="Chan W.Y."/>
            <person name="Venter S.N."/>
            <person name="Steenkamp E.T."/>
        </authorList>
    </citation>
    <scope>NUCLEOTIDE SEQUENCE [LARGE SCALE GENOMIC DNA]</scope>
    <source>
        <strain evidence="2 3">JPY454</strain>
    </source>
</reference>
<organism evidence="2 3">
    <name type="scientific">Paraburkholderia youngii</name>
    <dbReference type="NCBI Taxonomy" id="2782701"/>
    <lineage>
        <taxon>Bacteria</taxon>
        <taxon>Pseudomonadati</taxon>
        <taxon>Pseudomonadota</taxon>
        <taxon>Betaproteobacteria</taxon>
        <taxon>Burkholderiales</taxon>
        <taxon>Burkholderiaceae</taxon>
        <taxon>Paraburkholderia</taxon>
    </lineage>
</organism>
<dbReference type="Pfam" id="PF01609">
    <property type="entry name" value="DDE_Tnp_1"/>
    <property type="match status" value="1"/>
</dbReference>
<comment type="caution">
    <text evidence="2">The sequence shown here is derived from an EMBL/GenBank/DDBJ whole genome shotgun (WGS) entry which is preliminary data.</text>
</comment>
<gene>
    <name evidence="2" type="ORF">FSB64_40245</name>
</gene>
<proteinExistence type="predicted"/>
<dbReference type="InterPro" id="IPR053172">
    <property type="entry name" value="Tn903_transposase"/>
</dbReference>
<sequence length="157" mass="17413">MHLSIDADMNVHAIRITTTEVSDREGMDAVLPADAPMDRVIADGAYYSIERTEALSGAGVTPVIPPPAHAVVRGEERTRRHDQIVRYIEDKGIYAFHKKYGYGVRSLVEAQISRIKRCIGERLLTQELASQEGEGIIIANLLNRWNAFGKPVCVKNA</sequence>
<name>A0ABX2NZW1_9BURK</name>
<dbReference type="PANTHER" id="PTHR34631">
    <property type="match status" value="1"/>
</dbReference>
<accession>A0ABX2NZW1</accession>
<dbReference type="Proteomes" id="UP000821598">
    <property type="component" value="Unassembled WGS sequence"/>
</dbReference>
<protein>
    <submittedName>
        <fullName evidence="2">Transposase</fullName>
    </submittedName>
</protein>
<evidence type="ECO:0000259" key="1">
    <source>
        <dbReference type="Pfam" id="PF01609"/>
    </source>
</evidence>
<dbReference type="PANTHER" id="PTHR34631:SF3">
    <property type="entry name" value="ISSOD12 TRANSPOSASE TNPA_ISSOD12"/>
    <property type="match status" value="1"/>
</dbReference>
<evidence type="ECO:0000313" key="3">
    <source>
        <dbReference type="Proteomes" id="UP000821598"/>
    </source>
</evidence>
<dbReference type="InterPro" id="IPR002559">
    <property type="entry name" value="Transposase_11"/>
</dbReference>
<dbReference type="RefSeq" id="WP_176370023.1">
    <property type="nucleotide sequence ID" value="NZ_VOMC01000118.1"/>
</dbReference>
<keyword evidence="3" id="KW-1185">Reference proteome</keyword>
<dbReference type="EMBL" id="VOMC01000118">
    <property type="protein sequence ID" value="NVI09702.1"/>
    <property type="molecule type" value="Genomic_DNA"/>
</dbReference>
<feature type="domain" description="Transposase IS4-like" evidence="1">
    <location>
        <begin position="1"/>
        <end position="142"/>
    </location>
</feature>